<keyword evidence="4" id="KW-1185">Reference proteome</keyword>
<dbReference type="PANTHER" id="PTHR39201:SF1">
    <property type="entry name" value="FLAVODOXIN-LIKE DOMAIN-CONTAINING PROTEIN"/>
    <property type="match status" value="1"/>
</dbReference>
<dbReference type="Proteomes" id="UP000616547">
    <property type="component" value="Unassembled WGS sequence"/>
</dbReference>
<evidence type="ECO:0000313" key="3">
    <source>
        <dbReference type="EMBL" id="GHW01968.1"/>
    </source>
</evidence>
<proteinExistence type="predicted"/>
<dbReference type="PANTHER" id="PTHR39201">
    <property type="entry name" value="EXPORTED PROTEIN-RELATED"/>
    <property type="match status" value="1"/>
</dbReference>
<comment type="caution">
    <text evidence="3">The sequence shown here is derived from an EMBL/GenBank/DDBJ whole genome shotgun (WGS) entry which is preliminary data.</text>
</comment>
<feature type="region of interest" description="Disordered" evidence="1">
    <location>
        <begin position="36"/>
        <end position="56"/>
    </location>
</feature>
<reference evidence="4" key="1">
    <citation type="submission" date="2021-01" db="EMBL/GenBank/DDBJ databases">
        <title>Draft genome sequence of Nasalis larvatus strain YZ03.</title>
        <authorList>
            <person name="Suzuki-Hashido N."/>
            <person name="Tsuchida S."/>
            <person name="Hayakawa T."/>
        </authorList>
    </citation>
    <scope>NUCLEOTIDE SEQUENCE [LARGE SCALE GENOMIC DNA]</scope>
    <source>
        <strain evidence="4">YZ03</strain>
    </source>
</reference>
<dbReference type="EMBL" id="BOCI01000466">
    <property type="protein sequence ID" value="GHW01968.1"/>
    <property type="molecule type" value="Genomic_DNA"/>
</dbReference>
<feature type="domain" description="Flavodoxin-like" evidence="2">
    <location>
        <begin position="66"/>
        <end position="226"/>
    </location>
</feature>
<dbReference type="InterPro" id="IPR001226">
    <property type="entry name" value="Flavodoxin_CS"/>
</dbReference>
<dbReference type="InterPro" id="IPR008254">
    <property type="entry name" value="Flavodoxin/NO_synth"/>
</dbReference>
<sequence length="226" mass="25227">MFNYFNKQEASSLGPVVGKIANQEIRANQLLRRGSKWAGGYGTPSDGDDTNKGSQPVRVHTKNAKSLIIYWSRSGSTELLASKLADKLDADIYEVRLQNPYPANYQKTLARANRERETGNPPAVVKDMWSLSQYDTVYFGFQTWAMTLSQPMQGFLKAYGQEFTDKKLAPFETEGGYGQGDSISVFKQLIKEAGGKNNTYTKPLVVDGNKVDQADHRVSAWLKQVN</sequence>
<dbReference type="PROSITE" id="PS50902">
    <property type="entry name" value="FLAVODOXIN_LIKE"/>
    <property type="match status" value="1"/>
</dbReference>
<evidence type="ECO:0000259" key="2">
    <source>
        <dbReference type="PROSITE" id="PS50902"/>
    </source>
</evidence>
<organism evidence="3 4">
    <name type="scientific">Lactobacillus nasalidis</name>
    <dbReference type="NCBI Taxonomy" id="2797258"/>
    <lineage>
        <taxon>Bacteria</taxon>
        <taxon>Bacillati</taxon>
        <taxon>Bacillota</taxon>
        <taxon>Bacilli</taxon>
        <taxon>Lactobacillales</taxon>
        <taxon>Lactobacillaceae</taxon>
        <taxon>Lactobacillus</taxon>
    </lineage>
</organism>
<protein>
    <submittedName>
        <fullName evidence="3">Flavodoxin</fullName>
    </submittedName>
</protein>
<dbReference type="RefSeq" id="WP_201331002.1">
    <property type="nucleotide sequence ID" value="NZ_BOCH01000361.1"/>
</dbReference>
<accession>A0ABQ3W5Z0</accession>
<dbReference type="InterPro" id="IPR029039">
    <property type="entry name" value="Flavoprotein-like_sf"/>
</dbReference>
<evidence type="ECO:0000256" key="1">
    <source>
        <dbReference type="SAM" id="MobiDB-lite"/>
    </source>
</evidence>
<dbReference type="Pfam" id="PF12682">
    <property type="entry name" value="Flavodoxin_4"/>
    <property type="match status" value="1"/>
</dbReference>
<dbReference type="SUPFAM" id="SSF52218">
    <property type="entry name" value="Flavoproteins"/>
    <property type="match status" value="1"/>
</dbReference>
<name>A0ABQ3W5Z0_9LACO</name>
<dbReference type="Gene3D" id="3.40.50.360">
    <property type="match status" value="1"/>
</dbReference>
<dbReference type="PROSITE" id="PS00201">
    <property type="entry name" value="FLAVODOXIN"/>
    <property type="match status" value="1"/>
</dbReference>
<gene>
    <name evidence="3" type="ORF">lacNasYZ03_16550</name>
</gene>
<evidence type="ECO:0000313" key="4">
    <source>
        <dbReference type="Proteomes" id="UP000616547"/>
    </source>
</evidence>